<evidence type="ECO:0000256" key="3">
    <source>
        <dbReference type="SAM" id="MobiDB-lite"/>
    </source>
</evidence>
<sequence>MELRTPAGTVRGVERGGLAVFLGLPYAAAPEGERRFAAPVPVAGWDGVRDATRFGPAAPQGPPAPGAPSPWRPGDGLGELTLNVWTPEAAGSGLPVLVWFHGGAWVRGAPSMPLYDAAALAAEGVVVVTVGFRLGAEGFLALPGAPENRGLRDQLAALTWVHEHVAAFGGDPGCVTAAGQSGGGASVAVLLAHPATAGLLQRAVVMSVHEGFRTPDDAAGVTARLAAALDVAPTAAGFRAVAPERLVAAQDVPLRGHADGITAFGPVVDGDVVLGQPWEGLALRPRPQISLLVTGTREEARAYPLPPLPDAELQEISDALHRHPTRRVARAHAAAGGPTWSAELTWRSPLLGAAHGLDVPLLFGTLDTRPAARMLGAPPPDEARAVGAALRRDIVRFATTGDPGWAPYDLATGTTRLWDTTVTEVPDPIGAPHGDPTPPQP</sequence>
<gene>
    <name evidence="5" type="ORF">GCM10023200_10530</name>
</gene>
<evidence type="ECO:0000259" key="4">
    <source>
        <dbReference type="Pfam" id="PF00135"/>
    </source>
</evidence>
<organism evidence="5 6">
    <name type="scientific">Actinomycetospora chlora</name>
    <dbReference type="NCBI Taxonomy" id="663608"/>
    <lineage>
        <taxon>Bacteria</taxon>
        <taxon>Bacillati</taxon>
        <taxon>Actinomycetota</taxon>
        <taxon>Actinomycetes</taxon>
        <taxon>Pseudonocardiales</taxon>
        <taxon>Pseudonocardiaceae</taxon>
        <taxon>Actinomycetospora</taxon>
    </lineage>
</organism>
<name>A0ABP9AFX6_9PSEU</name>
<feature type="domain" description="Carboxylesterase type B" evidence="4">
    <location>
        <begin position="3"/>
        <end position="300"/>
    </location>
</feature>
<dbReference type="EMBL" id="BAABHO010000006">
    <property type="protein sequence ID" value="GAA4779310.1"/>
    <property type="molecule type" value="Genomic_DNA"/>
</dbReference>
<keyword evidence="2" id="KW-0378">Hydrolase</keyword>
<dbReference type="InterPro" id="IPR002018">
    <property type="entry name" value="CarbesteraseB"/>
</dbReference>
<evidence type="ECO:0000256" key="2">
    <source>
        <dbReference type="ARBA" id="ARBA00022801"/>
    </source>
</evidence>
<dbReference type="Pfam" id="PF00135">
    <property type="entry name" value="COesterase"/>
    <property type="match status" value="1"/>
</dbReference>
<proteinExistence type="inferred from homology"/>
<comment type="caution">
    <text evidence="5">The sequence shown here is derived from an EMBL/GenBank/DDBJ whole genome shotgun (WGS) entry which is preliminary data.</text>
</comment>
<reference evidence="6" key="1">
    <citation type="journal article" date="2019" name="Int. J. Syst. Evol. Microbiol.">
        <title>The Global Catalogue of Microorganisms (GCM) 10K type strain sequencing project: providing services to taxonomists for standard genome sequencing and annotation.</title>
        <authorList>
            <consortium name="The Broad Institute Genomics Platform"/>
            <consortium name="The Broad Institute Genome Sequencing Center for Infectious Disease"/>
            <person name="Wu L."/>
            <person name="Ma J."/>
        </authorList>
    </citation>
    <scope>NUCLEOTIDE SEQUENCE [LARGE SCALE GENOMIC DNA]</scope>
    <source>
        <strain evidence="6">JCM 17979</strain>
    </source>
</reference>
<keyword evidence="6" id="KW-1185">Reference proteome</keyword>
<accession>A0ABP9AFX6</accession>
<feature type="region of interest" description="Disordered" evidence="3">
    <location>
        <begin position="54"/>
        <end position="75"/>
    </location>
</feature>
<feature type="compositionally biased region" description="Pro residues" evidence="3">
    <location>
        <begin position="59"/>
        <end position="71"/>
    </location>
</feature>
<dbReference type="RefSeq" id="WP_345411462.1">
    <property type="nucleotide sequence ID" value="NZ_BAABHO010000006.1"/>
</dbReference>
<dbReference type="InterPro" id="IPR029058">
    <property type="entry name" value="AB_hydrolase_fold"/>
</dbReference>
<dbReference type="PANTHER" id="PTHR43142">
    <property type="entry name" value="CARBOXYLIC ESTER HYDROLASE"/>
    <property type="match status" value="1"/>
</dbReference>
<dbReference type="PANTHER" id="PTHR43142:SF1">
    <property type="entry name" value="CARBOXYLIC ESTER HYDROLASE"/>
    <property type="match status" value="1"/>
</dbReference>
<evidence type="ECO:0000313" key="5">
    <source>
        <dbReference type="EMBL" id="GAA4779310.1"/>
    </source>
</evidence>
<evidence type="ECO:0000313" key="6">
    <source>
        <dbReference type="Proteomes" id="UP001500928"/>
    </source>
</evidence>
<dbReference type="Proteomes" id="UP001500928">
    <property type="component" value="Unassembled WGS sequence"/>
</dbReference>
<comment type="similarity">
    <text evidence="1">Belongs to the type-B carboxylesterase/lipase family.</text>
</comment>
<protein>
    <submittedName>
        <fullName evidence="5">Carboxylesterase family protein</fullName>
    </submittedName>
</protein>
<dbReference type="Gene3D" id="3.40.50.1820">
    <property type="entry name" value="alpha/beta hydrolase"/>
    <property type="match status" value="1"/>
</dbReference>
<evidence type="ECO:0000256" key="1">
    <source>
        <dbReference type="ARBA" id="ARBA00005964"/>
    </source>
</evidence>
<dbReference type="SUPFAM" id="SSF53474">
    <property type="entry name" value="alpha/beta-Hydrolases"/>
    <property type="match status" value="1"/>
</dbReference>